<dbReference type="GO" id="GO:0000160">
    <property type="term" value="P:phosphorelay signal transduction system"/>
    <property type="evidence" value="ECO:0007669"/>
    <property type="project" value="InterPro"/>
</dbReference>
<sequence>MKFRLLGPLQVHDGTGWTGIGAAKPRLLLATLLVHAPQVLTVDRIGCELWGDHRPKTAATQVHGYILRLRRLLGDREGRVLGTVAPGYRLLLGEEDTDLRVFATQVEDGHRALREGDPERAADRLAGALALWRGPAFADVPASATISAAAGRLAEQRLDAIDARVDADLECGRHATLIGELARLVEEHPLRERSWRRLMLAQFSAGRTAEALRTYQRARELLVEELGIEPGAELRELHQRILEGDPARAGSGQPAVVVPRICQLPADVPDFTGRREELDELAALLTGRSPEEPPVVAVVSGGPGIGKSTLALHAARRAAGNFPDGQLYLDLEGTSPQPRAPAVVLAEVLHALGVTGAAVPEGLGARAALYRSLLTGRRMLLVLDDAAGTEQVRWLQPPTGTCAAIVTSRGVLTGLPGARHTELDVLDEPDAHALFTRIVGADRVRREPADAAAILRACGHLPLAIRIAAGKLLGRPAWSLRVLGERLDDESRRLSELRLGDLGVRASFDLSVHNLAPDAGHALRLLGLLGPQTVPGWVIGPLLDREHAEDELDELVDANLVRIVTTDGNGEARYRLHDLLRAYAVEGAESIPRAERRAAVGRLLATWLDLASRAADALPPSLFRPPRGSAPRRRAPADVWGRAVADPVSWFEAERAGLLGAVRLAAEWGPAESAWELAAVAVSYYDHHSRHEDWQRGHEAALDAVRRDGNRLGEAVLLRGIAQVHIYRDRMPEATATMERSVELFRQVGDKLGEGLATAGLGTIHRVLCQPGPALEQAERALELVAAAGDRHTEAQLMSAIGTMRLAQDEPEKARSWFAEALSLCRTLGDRHREAVVLREMSESQEPDTALGQLRAALRIFRDLGDDRCVAYTLVKSGEVHARRADRAHAVPDLERAAEIFRRNGSRLDEARCWELLGSVEADRGNTPEARRYLDRARTLRRSVATSAGSGA</sequence>
<evidence type="ECO:0000256" key="3">
    <source>
        <dbReference type="ARBA" id="ARBA00023125"/>
    </source>
</evidence>
<dbReference type="InterPro" id="IPR011990">
    <property type="entry name" value="TPR-like_helical_dom_sf"/>
</dbReference>
<evidence type="ECO:0000256" key="4">
    <source>
        <dbReference type="ARBA" id="ARBA00023163"/>
    </source>
</evidence>
<dbReference type="CDD" id="cd15831">
    <property type="entry name" value="BTAD"/>
    <property type="match status" value="1"/>
</dbReference>
<feature type="DNA-binding region" description="OmpR/PhoB-type" evidence="5">
    <location>
        <begin position="1"/>
        <end position="92"/>
    </location>
</feature>
<dbReference type="GO" id="GO:0006355">
    <property type="term" value="P:regulation of DNA-templated transcription"/>
    <property type="evidence" value="ECO:0007669"/>
    <property type="project" value="InterPro"/>
</dbReference>
<protein>
    <submittedName>
        <fullName evidence="7">DNA-binding SARP family transcriptional activator</fullName>
    </submittedName>
</protein>
<organism evidence="7 8">
    <name type="scientific">Amycolatopsis cihanbeyliensis</name>
    <dbReference type="NCBI Taxonomy" id="1128664"/>
    <lineage>
        <taxon>Bacteria</taxon>
        <taxon>Bacillati</taxon>
        <taxon>Actinomycetota</taxon>
        <taxon>Actinomycetes</taxon>
        <taxon>Pseudonocardiales</taxon>
        <taxon>Pseudonocardiaceae</taxon>
        <taxon>Amycolatopsis</taxon>
    </lineage>
</organism>
<dbReference type="SUPFAM" id="SSF46894">
    <property type="entry name" value="C-terminal effector domain of the bipartite response regulators"/>
    <property type="match status" value="1"/>
</dbReference>
<dbReference type="InterPro" id="IPR003593">
    <property type="entry name" value="AAA+_ATPase"/>
</dbReference>
<dbReference type="FunFam" id="1.25.40.10:FF:000222">
    <property type="entry name" value="SARP family transcriptional regulator"/>
    <property type="match status" value="1"/>
</dbReference>
<dbReference type="SMART" id="SM01043">
    <property type="entry name" value="BTAD"/>
    <property type="match status" value="1"/>
</dbReference>
<reference evidence="7 8" key="1">
    <citation type="submission" date="2019-06" db="EMBL/GenBank/DDBJ databases">
        <title>Sequencing the genomes of 1000 actinobacteria strains.</title>
        <authorList>
            <person name="Klenk H.-P."/>
        </authorList>
    </citation>
    <scope>NUCLEOTIDE SEQUENCE [LARGE SCALE GENOMIC DNA]</scope>
    <source>
        <strain evidence="7 8">DSM 45679</strain>
    </source>
</reference>
<evidence type="ECO:0000256" key="1">
    <source>
        <dbReference type="ARBA" id="ARBA00005820"/>
    </source>
</evidence>
<dbReference type="AlphaFoldDB" id="A0A542DM13"/>
<evidence type="ECO:0000256" key="5">
    <source>
        <dbReference type="PROSITE-ProRule" id="PRU01091"/>
    </source>
</evidence>
<dbReference type="Pfam" id="PF00486">
    <property type="entry name" value="Trans_reg_C"/>
    <property type="match status" value="1"/>
</dbReference>
<keyword evidence="2" id="KW-0805">Transcription regulation</keyword>
<evidence type="ECO:0000256" key="2">
    <source>
        <dbReference type="ARBA" id="ARBA00023015"/>
    </source>
</evidence>
<dbReference type="InterPro" id="IPR001867">
    <property type="entry name" value="OmpR/PhoB-type_DNA-bd"/>
</dbReference>
<dbReference type="Gene3D" id="1.10.10.10">
    <property type="entry name" value="Winged helix-like DNA-binding domain superfamily/Winged helix DNA-binding domain"/>
    <property type="match status" value="1"/>
</dbReference>
<comment type="similarity">
    <text evidence="1">Belongs to the AfsR/DnrI/RedD regulatory family.</text>
</comment>
<dbReference type="Pfam" id="PF03704">
    <property type="entry name" value="BTAD"/>
    <property type="match status" value="1"/>
</dbReference>
<dbReference type="Gene3D" id="3.40.50.300">
    <property type="entry name" value="P-loop containing nucleotide triphosphate hydrolases"/>
    <property type="match status" value="1"/>
</dbReference>
<dbReference type="SUPFAM" id="SSF48452">
    <property type="entry name" value="TPR-like"/>
    <property type="match status" value="3"/>
</dbReference>
<dbReference type="GO" id="GO:0043531">
    <property type="term" value="F:ADP binding"/>
    <property type="evidence" value="ECO:0007669"/>
    <property type="project" value="InterPro"/>
</dbReference>
<dbReference type="InterPro" id="IPR016032">
    <property type="entry name" value="Sig_transdc_resp-reg_C-effctor"/>
</dbReference>
<dbReference type="Gene3D" id="1.25.40.10">
    <property type="entry name" value="Tetratricopeptide repeat domain"/>
    <property type="match status" value="2"/>
</dbReference>
<dbReference type="GO" id="GO:0003677">
    <property type="term" value="F:DNA binding"/>
    <property type="evidence" value="ECO:0007669"/>
    <property type="project" value="UniProtKB-UniRule"/>
</dbReference>
<evidence type="ECO:0000313" key="7">
    <source>
        <dbReference type="EMBL" id="TQJ04024.1"/>
    </source>
</evidence>
<name>A0A542DM13_AMYCI</name>
<gene>
    <name evidence="7" type="ORF">FB471_3804</name>
</gene>
<proteinExistence type="inferred from homology"/>
<feature type="domain" description="OmpR/PhoB-type" evidence="6">
    <location>
        <begin position="1"/>
        <end position="92"/>
    </location>
</feature>
<dbReference type="InterPro" id="IPR002182">
    <property type="entry name" value="NB-ARC"/>
</dbReference>
<dbReference type="Pfam" id="PF00931">
    <property type="entry name" value="NB-ARC"/>
    <property type="match status" value="1"/>
</dbReference>
<keyword evidence="8" id="KW-1185">Reference proteome</keyword>
<dbReference type="SMART" id="SM00382">
    <property type="entry name" value="AAA"/>
    <property type="match status" value="1"/>
</dbReference>
<dbReference type="InterPro" id="IPR019734">
    <property type="entry name" value="TPR_rpt"/>
</dbReference>
<dbReference type="PRINTS" id="PR00364">
    <property type="entry name" value="DISEASERSIST"/>
</dbReference>
<dbReference type="InterPro" id="IPR027417">
    <property type="entry name" value="P-loop_NTPase"/>
</dbReference>
<dbReference type="PROSITE" id="PS51755">
    <property type="entry name" value="OMPR_PHOB"/>
    <property type="match status" value="1"/>
</dbReference>
<dbReference type="InterPro" id="IPR005158">
    <property type="entry name" value="BTAD"/>
</dbReference>
<dbReference type="PANTHER" id="PTHR35807:SF1">
    <property type="entry name" value="TRANSCRIPTIONAL REGULATOR REDD"/>
    <property type="match status" value="1"/>
</dbReference>
<dbReference type="Proteomes" id="UP000320876">
    <property type="component" value="Unassembled WGS sequence"/>
</dbReference>
<evidence type="ECO:0000313" key="8">
    <source>
        <dbReference type="Proteomes" id="UP000320876"/>
    </source>
</evidence>
<keyword evidence="4" id="KW-0804">Transcription</keyword>
<dbReference type="PANTHER" id="PTHR35807">
    <property type="entry name" value="TRANSCRIPTIONAL REGULATOR REDD-RELATED"/>
    <property type="match status" value="1"/>
</dbReference>
<dbReference type="Pfam" id="PF13424">
    <property type="entry name" value="TPR_12"/>
    <property type="match status" value="2"/>
</dbReference>
<comment type="caution">
    <text evidence="7">The sequence shown here is derived from an EMBL/GenBank/DDBJ whole genome shotgun (WGS) entry which is preliminary data.</text>
</comment>
<dbReference type="InterPro" id="IPR051677">
    <property type="entry name" value="AfsR-DnrI-RedD_regulator"/>
</dbReference>
<dbReference type="InterPro" id="IPR036388">
    <property type="entry name" value="WH-like_DNA-bd_sf"/>
</dbReference>
<dbReference type="RefSeq" id="WP_170220858.1">
    <property type="nucleotide sequence ID" value="NZ_VFML01000001.1"/>
</dbReference>
<accession>A0A542DM13</accession>
<dbReference type="SUPFAM" id="SSF52540">
    <property type="entry name" value="P-loop containing nucleoside triphosphate hydrolases"/>
    <property type="match status" value="1"/>
</dbReference>
<dbReference type="SMART" id="SM00028">
    <property type="entry name" value="TPR"/>
    <property type="match status" value="6"/>
</dbReference>
<evidence type="ECO:0000259" key="6">
    <source>
        <dbReference type="PROSITE" id="PS51755"/>
    </source>
</evidence>
<dbReference type="SMART" id="SM00862">
    <property type="entry name" value="Trans_reg_C"/>
    <property type="match status" value="1"/>
</dbReference>
<keyword evidence="3 5" id="KW-0238">DNA-binding</keyword>
<dbReference type="EMBL" id="VFML01000001">
    <property type="protein sequence ID" value="TQJ04024.1"/>
    <property type="molecule type" value="Genomic_DNA"/>
</dbReference>